<dbReference type="SUPFAM" id="SSF50156">
    <property type="entry name" value="PDZ domain-like"/>
    <property type="match status" value="2"/>
</dbReference>
<keyword evidence="4" id="KW-0645">Protease</keyword>
<feature type="transmembrane region" description="Helical" evidence="11">
    <location>
        <begin position="99"/>
        <end position="120"/>
    </location>
</feature>
<evidence type="ECO:0000256" key="2">
    <source>
        <dbReference type="ARBA" id="ARBA00004141"/>
    </source>
</evidence>
<dbReference type="GO" id="GO:0006508">
    <property type="term" value="P:proteolysis"/>
    <property type="evidence" value="ECO:0007669"/>
    <property type="project" value="UniProtKB-KW"/>
</dbReference>
<dbReference type="GO" id="GO:0004222">
    <property type="term" value="F:metalloendopeptidase activity"/>
    <property type="evidence" value="ECO:0007669"/>
    <property type="project" value="InterPro"/>
</dbReference>
<dbReference type="EC" id="3.4.24.-" evidence="11"/>
<comment type="cofactor">
    <cofactor evidence="1 11">
        <name>Zn(2+)</name>
        <dbReference type="ChEBI" id="CHEBI:29105"/>
    </cofactor>
</comment>
<organism evidence="13 14">
    <name type="scientific">Crenothrix polyspora</name>
    <dbReference type="NCBI Taxonomy" id="360316"/>
    <lineage>
        <taxon>Bacteria</taxon>
        <taxon>Pseudomonadati</taxon>
        <taxon>Pseudomonadota</taxon>
        <taxon>Gammaproteobacteria</taxon>
        <taxon>Methylococcales</taxon>
        <taxon>Crenotrichaceae</taxon>
        <taxon>Crenothrix</taxon>
    </lineage>
</organism>
<evidence type="ECO:0000256" key="3">
    <source>
        <dbReference type="ARBA" id="ARBA00007931"/>
    </source>
</evidence>
<evidence type="ECO:0000313" key="14">
    <source>
        <dbReference type="Proteomes" id="UP000195442"/>
    </source>
</evidence>
<dbReference type="Gene3D" id="2.30.42.10">
    <property type="match status" value="2"/>
</dbReference>
<proteinExistence type="inferred from homology"/>
<dbReference type="InterPro" id="IPR008915">
    <property type="entry name" value="Peptidase_M50"/>
</dbReference>
<dbReference type="Proteomes" id="UP000195442">
    <property type="component" value="Unassembled WGS sequence"/>
</dbReference>
<dbReference type="OrthoDB" id="9782003at2"/>
<feature type="domain" description="PDZ" evidence="12">
    <location>
        <begin position="115"/>
        <end position="188"/>
    </location>
</feature>
<dbReference type="PANTHER" id="PTHR42837">
    <property type="entry name" value="REGULATOR OF SIGMA-E PROTEASE RSEP"/>
    <property type="match status" value="1"/>
</dbReference>
<dbReference type="Pfam" id="PF02163">
    <property type="entry name" value="Peptidase_M50"/>
    <property type="match status" value="1"/>
</dbReference>
<keyword evidence="11" id="KW-0479">Metal-binding</keyword>
<comment type="subcellular location">
    <subcellularLocation>
        <location evidence="2">Membrane</location>
        <topology evidence="2">Multi-pass membrane protein</topology>
    </subcellularLocation>
</comment>
<evidence type="ECO:0000313" key="13">
    <source>
        <dbReference type="EMBL" id="SJM89662.1"/>
    </source>
</evidence>
<feature type="transmembrane region" description="Helical" evidence="11">
    <location>
        <begin position="424"/>
        <end position="446"/>
    </location>
</feature>
<feature type="transmembrane region" description="Helical" evidence="11">
    <location>
        <begin position="383"/>
        <end position="412"/>
    </location>
</feature>
<dbReference type="InterPro" id="IPR004387">
    <property type="entry name" value="Pept_M50_Zn"/>
</dbReference>
<keyword evidence="8 11" id="KW-1133">Transmembrane helix</keyword>
<keyword evidence="9 11" id="KW-0482">Metalloprotease</keyword>
<evidence type="ECO:0000256" key="11">
    <source>
        <dbReference type="RuleBase" id="RU362031"/>
    </source>
</evidence>
<dbReference type="CDD" id="cd23081">
    <property type="entry name" value="cpPDZ_EcRseP-like"/>
    <property type="match status" value="1"/>
</dbReference>
<feature type="domain" description="PDZ" evidence="12">
    <location>
        <begin position="211"/>
        <end position="280"/>
    </location>
</feature>
<keyword evidence="6 11" id="KW-0378">Hydrolase</keyword>
<reference evidence="14" key="1">
    <citation type="submission" date="2017-02" db="EMBL/GenBank/DDBJ databases">
        <authorList>
            <person name="Daims H."/>
        </authorList>
    </citation>
    <scope>NUCLEOTIDE SEQUENCE [LARGE SCALE GENOMIC DNA]</scope>
</reference>
<gene>
    <name evidence="13" type="primary">yaeL</name>
    <name evidence="13" type="ORF">CRENPOLYSF2_1260003</name>
</gene>
<evidence type="ECO:0000259" key="12">
    <source>
        <dbReference type="SMART" id="SM00228"/>
    </source>
</evidence>
<dbReference type="CDD" id="cd06163">
    <property type="entry name" value="S2P-M50_PDZ_RseP-like"/>
    <property type="match status" value="2"/>
</dbReference>
<dbReference type="GO" id="GO:0016020">
    <property type="term" value="C:membrane"/>
    <property type="evidence" value="ECO:0007669"/>
    <property type="project" value="UniProtKB-SubCell"/>
</dbReference>
<evidence type="ECO:0000256" key="7">
    <source>
        <dbReference type="ARBA" id="ARBA00022833"/>
    </source>
</evidence>
<comment type="similarity">
    <text evidence="3 11">Belongs to the peptidase M50B family.</text>
</comment>
<protein>
    <recommendedName>
        <fullName evidence="11">Zinc metalloprotease</fullName>
        <ecNumber evidence="11">3.4.24.-</ecNumber>
    </recommendedName>
</protein>
<dbReference type="InterPro" id="IPR036034">
    <property type="entry name" value="PDZ_sf"/>
</dbReference>
<dbReference type="NCBIfam" id="TIGR00054">
    <property type="entry name" value="RIP metalloprotease RseP"/>
    <property type="match status" value="1"/>
</dbReference>
<keyword evidence="10 11" id="KW-0472">Membrane</keyword>
<accession>A0A1R4H0D4</accession>
<evidence type="ECO:0000256" key="10">
    <source>
        <dbReference type="ARBA" id="ARBA00023136"/>
    </source>
</evidence>
<evidence type="ECO:0000256" key="1">
    <source>
        <dbReference type="ARBA" id="ARBA00001947"/>
    </source>
</evidence>
<evidence type="ECO:0000256" key="9">
    <source>
        <dbReference type="ARBA" id="ARBA00023049"/>
    </source>
</evidence>
<keyword evidence="7 11" id="KW-0862">Zinc</keyword>
<dbReference type="SMART" id="SM00228">
    <property type="entry name" value="PDZ"/>
    <property type="match status" value="2"/>
</dbReference>
<dbReference type="AlphaFoldDB" id="A0A1R4H0D4"/>
<evidence type="ECO:0000256" key="5">
    <source>
        <dbReference type="ARBA" id="ARBA00022692"/>
    </source>
</evidence>
<dbReference type="PANTHER" id="PTHR42837:SF2">
    <property type="entry name" value="MEMBRANE METALLOPROTEASE ARASP2, CHLOROPLASTIC-RELATED"/>
    <property type="match status" value="1"/>
</dbReference>
<keyword evidence="14" id="KW-1185">Reference proteome</keyword>
<keyword evidence="5 11" id="KW-0812">Transmembrane</keyword>
<dbReference type="InterPro" id="IPR001478">
    <property type="entry name" value="PDZ"/>
</dbReference>
<evidence type="ECO:0000256" key="4">
    <source>
        <dbReference type="ARBA" id="ARBA00022670"/>
    </source>
</evidence>
<name>A0A1R4H0D4_9GAMM</name>
<evidence type="ECO:0000256" key="6">
    <source>
        <dbReference type="ARBA" id="ARBA00022801"/>
    </source>
</evidence>
<dbReference type="GO" id="GO:0046872">
    <property type="term" value="F:metal ion binding"/>
    <property type="evidence" value="ECO:0007669"/>
    <property type="project" value="UniProtKB-KW"/>
</dbReference>
<sequence>MDLLHTIFYFIVAIGILVSFHEFGHFWVARKCGVKVIRFSVGFGKVLWSYQKAPDTTEYVLSAIPLGGYVKMVDEREGEVKKEDLPFAFNRQSLPVRTAIVAAGPLFNLALAVVFFWSVLVIGETGMKPILGKVESGSIAAQSGFIEGEEIIAVDGKVTPTWSEAMNILISKALDGDQDINVTVKDANQLQNTRKLTVSEDDTQSPDLFYKRLGLKPWSPKLKPVIGEVLLDGSAFAAGLQKNDLIISADGIPVQDWMQWVTYVKEHPGIAINLVIERKGVRSQFTVIPKSIPAGDKTEGQIGATVAVPEGMIKSITAEYKLSPLAAIPAAFKTTYYYSFTTLKMMGKMLIGKASVENLSGPISIAQYAGQSASMGVVHFIKFMALVSVSLGVLNLLPIPVLDGGHLLFFVVEAIKGRPVSERIQLFFQQIGMTLLVSLMLLAMVLDVQRLFD</sequence>
<dbReference type="RefSeq" id="WP_087145734.1">
    <property type="nucleotide sequence ID" value="NZ_FUKJ01000031.1"/>
</dbReference>
<dbReference type="EMBL" id="FUKJ01000031">
    <property type="protein sequence ID" value="SJM89662.1"/>
    <property type="molecule type" value="Genomic_DNA"/>
</dbReference>
<feature type="transmembrane region" description="Helical" evidence="11">
    <location>
        <begin position="6"/>
        <end position="28"/>
    </location>
</feature>
<evidence type="ECO:0000256" key="8">
    <source>
        <dbReference type="ARBA" id="ARBA00022989"/>
    </source>
</evidence>